<keyword evidence="1" id="KW-0812">Transmembrane</keyword>
<dbReference type="Proteomes" id="UP000614601">
    <property type="component" value="Unassembled WGS sequence"/>
</dbReference>
<accession>A0A811L891</accession>
<evidence type="ECO:0000256" key="1">
    <source>
        <dbReference type="SAM" id="Phobius"/>
    </source>
</evidence>
<protein>
    <submittedName>
        <fullName evidence="3">Uncharacterized protein</fullName>
    </submittedName>
</protein>
<dbReference type="Proteomes" id="UP000783686">
    <property type="component" value="Unassembled WGS sequence"/>
</dbReference>
<name>A0A811L891_9BILA</name>
<gene>
    <name evidence="3" type="ORF">BOKJ2_LOCUS11034</name>
</gene>
<feature type="chain" id="PRO_5035595451" evidence="2">
    <location>
        <begin position="18"/>
        <end position="191"/>
    </location>
</feature>
<sequence>MQHFLYILIMAPLLVSSQSVGRFLIDRGGGALRAATPRFLGGGYSSRPLGGSAKPYLFMTSFKTQEALNICVKEKIVEERNVTLMLDKARNLTESEAETSCTEEQNRARTVEIVACILIFFLIVHGITAIVIFVISFVRLMRLYKAERESKREEDIRLDDFKGTKRLPYKKEETKEEKISLKKLVCNLKDC</sequence>
<dbReference type="EMBL" id="CAJFCW020000005">
    <property type="protein sequence ID" value="CAG9119817.1"/>
    <property type="molecule type" value="Genomic_DNA"/>
</dbReference>
<evidence type="ECO:0000313" key="3">
    <source>
        <dbReference type="EMBL" id="CAD5224348.1"/>
    </source>
</evidence>
<keyword evidence="1" id="KW-1133">Transmembrane helix</keyword>
<evidence type="ECO:0000256" key="2">
    <source>
        <dbReference type="SAM" id="SignalP"/>
    </source>
</evidence>
<dbReference type="EMBL" id="CAJFDH010000005">
    <property type="protein sequence ID" value="CAD5224348.1"/>
    <property type="molecule type" value="Genomic_DNA"/>
</dbReference>
<keyword evidence="4" id="KW-1185">Reference proteome</keyword>
<reference evidence="3" key="1">
    <citation type="submission" date="2020-09" db="EMBL/GenBank/DDBJ databases">
        <authorList>
            <person name="Kikuchi T."/>
        </authorList>
    </citation>
    <scope>NUCLEOTIDE SEQUENCE</scope>
    <source>
        <strain evidence="3">SH1</strain>
    </source>
</reference>
<keyword evidence="1" id="KW-0472">Membrane</keyword>
<comment type="caution">
    <text evidence="3">The sequence shown here is derived from an EMBL/GenBank/DDBJ whole genome shotgun (WGS) entry which is preliminary data.</text>
</comment>
<organism evidence="3 4">
    <name type="scientific">Bursaphelenchus okinawaensis</name>
    <dbReference type="NCBI Taxonomy" id="465554"/>
    <lineage>
        <taxon>Eukaryota</taxon>
        <taxon>Metazoa</taxon>
        <taxon>Ecdysozoa</taxon>
        <taxon>Nematoda</taxon>
        <taxon>Chromadorea</taxon>
        <taxon>Rhabditida</taxon>
        <taxon>Tylenchina</taxon>
        <taxon>Tylenchomorpha</taxon>
        <taxon>Aphelenchoidea</taxon>
        <taxon>Aphelenchoididae</taxon>
        <taxon>Bursaphelenchus</taxon>
    </lineage>
</organism>
<dbReference type="AlphaFoldDB" id="A0A811L891"/>
<evidence type="ECO:0000313" key="4">
    <source>
        <dbReference type="Proteomes" id="UP000614601"/>
    </source>
</evidence>
<proteinExistence type="predicted"/>
<keyword evidence="2" id="KW-0732">Signal</keyword>
<feature type="signal peptide" evidence="2">
    <location>
        <begin position="1"/>
        <end position="17"/>
    </location>
</feature>
<feature type="transmembrane region" description="Helical" evidence="1">
    <location>
        <begin position="117"/>
        <end position="138"/>
    </location>
</feature>